<organism evidence="2 3">
    <name type="scientific">Gordonibacter pamelaeae</name>
    <dbReference type="NCBI Taxonomy" id="471189"/>
    <lineage>
        <taxon>Bacteria</taxon>
        <taxon>Bacillati</taxon>
        <taxon>Actinomycetota</taxon>
        <taxon>Coriobacteriia</taxon>
        <taxon>Eggerthellales</taxon>
        <taxon>Eggerthellaceae</taxon>
        <taxon>Gordonibacter</taxon>
    </lineage>
</organism>
<proteinExistence type="predicted"/>
<dbReference type="OrthoDB" id="3199490at2"/>
<feature type="compositionally biased region" description="Low complexity" evidence="1">
    <location>
        <begin position="218"/>
        <end position="228"/>
    </location>
</feature>
<dbReference type="RefSeq" id="WP_114568629.1">
    <property type="nucleotide sequence ID" value="NZ_CABMMS010000003.1"/>
</dbReference>
<accession>A0A369M5C3</accession>
<name>A0A369M5C3_9ACTN</name>
<evidence type="ECO:0000313" key="3">
    <source>
        <dbReference type="Proteomes" id="UP000254000"/>
    </source>
</evidence>
<dbReference type="AlphaFoldDB" id="A0A369M5C3"/>
<dbReference type="EMBL" id="PPTS01000003">
    <property type="protein sequence ID" value="RDB65608.1"/>
    <property type="molecule type" value="Genomic_DNA"/>
</dbReference>
<dbReference type="GeneID" id="78359186"/>
<feature type="region of interest" description="Disordered" evidence="1">
    <location>
        <begin position="218"/>
        <end position="244"/>
    </location>
</feature>
<comment type="caution">
    <text evidence="2">The sequence shown here is derived from an EMBL/GenBank/DDBJ whole genome shotgun (WGS) entry which is preliminary data.</text>
</comment>
<protein>
    <submittedName>
        <fullName evidence="2">Uncharacterized protein</fullName>
    </submittedName>
</protein>
<keyword evidence="3" id="KW-1185">Reference proteome</keyword>
<evidence type="ECO:0000256" key="1">
    <source>
        <dbReference type="SAM" id="MobiDB-lite"/>
    </source>
</evidence>
<evidence type="ECO:0000313" key="2">
    <source>
        <dbReference type="EMBL" id="RDB65608.1"/>
    </source>
</evidence>
<reference evidence="2 3" key="1">
    <citation type="journal article" date="2018" name="Elife">
        <title>Discovery and characterization of a prevalent human gut bacterial enzyme sufficient for the inactivation of a family of plant toxins.</title>
        <authorList>
            <person name="Koppel N."/>
            <person name="Bisanz J.E."/>
            <person name="Pandelia M.E."/>
            <person name="Turnbaugh P.J."/>
            <person name="Balskus E.P."/>
        </authorList>
    </citation>
    <scope>NUCLEOTIDE SEQUENCE [LARGE SCALE GENOMIC DNA]</scope>
    <source>
        <strain evidence="2 3">3C</strain>
    </source>
</reference>
<gene>
    <name evidence="2" type="ORF">C1877_05620</name>
</gene>
<sequence length="244" mass="26356">MDNRDAKRKRPITCLESGVTYDSAYLAAKELGFADSRNIFRSIQRGTCTQGLHFYYADEPKPAPEFFIPPNRAPRPVVCLDTGETFESSFQAGRAFGITPGGVRTSASTGVERGGLHFYYGDEPKPAPEFFRERHSKTRPIVCLETGETFVGNPAAARPLHVSPTAISQAVRYGSPVNGLHFYHGDEPKPAPEFFKPAKVKGGKSPAAMAAAAKAAAGKAAAGNSAPGTDYREHGIQRNRRAVQ</sequence>
<dbReference type="Proteomes" id="UP000254000">
    <property type="component" value="Unassembled WGS sequence"/>
</dbReference>